<dbReference type="Gene3D" id="1.20.1330.10">
    <property type="entry name" value="f41 fragment of flagellin, N-terminal domain"/>
    <property type="match status" value="1"/>
</dbReference>
<sequence>MDIKLNENSTLFTNQMYKSGKYVESANKLGEKVQANINMKKDMLEISDEGMLKLKLRNLTQADKLEKRKDEYKEVLEQRLKIFEDAQSTIQLARKLILESMKDNVSTEEKENIDSEVKDMLEDIQHIVDEAVKNNQKTNVNNTEDIKDKDNNMSEYNDIELPSLEKEEVNEKEESKDKIDFKDIDIKNNPFEALALLSDASDSLLNEINKILKQINMLQKNIDELLGEDVEKKEKIKVEDINNNELVENIKEENNKENTSQPN</sequence>
<dbReference type="HOGENOM" id="CLU_1056470_0_0_9"/>
<reference evidence="2 3" key="1">
    <citation type="journal article" date="2012" name="PLoS ONE">
        <title>The purine-utilizing bacterium Clostridium acidurici 9a: a genome-guided metabolic reconsideration.</title>
        <authorList>
            <person name="Hartwich K."/>
            <person name="Poehlein A."/>
            <person name="Daniel R."/>
        </authorList>
    </citation>
    <scope>NUCLEOTIDE SEQUENCE [LARGE SCALE GENOMIC DNA]</scope>
    <source>
        <strain evidence="3">ATCC 7906 / DSM 604 / BCRC 14475 / CIP 104303 / KCTC 5404 / NCIMB 10678 / 9a</strain>
    </source>
</reference>
<dbReference type="AlphaFoldDB" id="K0AXH6"/>
<name>K0AXH6_GOTA9</name>
<keyword evidence="3" id="KW-1185">Reference proteome</keyword>
<evidence type="ECO:0000313" key="2">
    <source>
        <dbReference type="EMBL" id="AFS77425.1"/>
    </source>
</evidence>
<dbReference type="KEGG" id="cad:Curi_c03500"/>
<organism evidence="2 3">
    <name type="scientific">Gottschalkia acidurici (strain ATCC 7906 / DSM 604 / BCRC 14475 / CIP 104303 / KCTC 5404 / NCIMB 10678 / 9a)</name>
    <name type="common">Clostridium acidurici</name>
    <dbReference type="NCBI Taxonomy" id="1128398"/>
    <lineage>
        <taxon>Bacteria</taxon>
        <taxon>Bacillati</taxon>
        <taxon>Bacillota</taxon>
        <taxon>Tissierellia</taxon>
        <taxon>Tissierellales</taxon>
        <taxon>Gottschalkiaceae</taxon>
        <taxon>Gottschalkia</taxon>
    </lineage>
</organism>
<dbReference type="STRING" id="1128398.Curi_c03500"/>
<evidence type="ECO:0000256" key="1">
    <source>
        <dbReference type="SAM" id="Coils"/>
    </source>
</evidence>
<accession>K0AXH6</accession>
<feature type="coiled-coil region" evidence="1">
    <location>
        <begin position="201"/>
        <end position="256"/>
    </location>
</feature>
<dbReference type="Proteomes" id="UP000006094">
    <property type="component" value="Chromosome"/>
</dbReference>
<dbReference type="EMBL" id="CP003326">
    <property type="protein sequence ID" value="AFS77425.1"/>
    <property type="molecule type" value="Genomic_DNA"/>
</dbReference>
<protein>
    <submittedName>
        <fullName evidence="2">Uncharacterized protein</fullName>
    </submittedName>
</protein>
<dbReference type="RefSeq" id="WP_014966562.1">
    <property type="nucleotide sequence ID" value="NC_018664.1"/>
</dbReference>
<keyword evidence="1" id="KW-0175">Coiled coil</keyword>
<gene>
    <name evidence="2" type="ordered locus">Curi_c03500</name>
</gene>
<evidence type="ECO:0000313" key="3">
    <source>
        <dbReference type="Proteomes" id="UP000006094"/>
    </source>
</evidence>
<proteinExistence type="predicted"/>